<dbReference type="InterPro" id="IPR002933">
    <property type="entry name" value="Peptidase_M20"/>
</dbReference>
<dbReference type="GO" id="GO:0016787">
    <property type="term" value="F:hydrolase activity"/>
    <property type="evidence" value="ECO:0007669"/>
    <property type="project" value="UniProtKB-KW"/>
</dbReference>
<dbReference type="EMBL" id="JADFFK010000025">
    <property type="protein sequence ID" value="MBE9640040.1"/>
    <property type="molecule type" value="Genomic_DNA"/>
</dbReference>
<evidence type="ECO:0000313" key="4">
    <source>
        <dbReference type="Proteomes" id="UP000607796"/>
    </source>
</evidence>
<dbReference type="Pfam" id="PF01546">
    <property type="entry name" value="Peptidase_M20"/>
    <property type="match status" value="1"/>
</dbReference>
<dbReference type="Proteomes" id="UP000607796">
    <property type="component" value="Unassembled WGS sequence"/>
</dbReference>
<dbReference type="InterPro" id="IPR036264">
    <property type="entry name" value="Bact_exopeptidase_dim_dom"/>
</dbReference>
<evidence type="ECO:0000313" key="3">
    <source>
        <dbReference type="EMBL" id="MBE9640040.1"/>
    </source>
</evidence>
<name>A0ABR9X959_9RHOB</name>
<dbReference type="PANTHER" id="PTHR32494">
    <property type="entry name" value="ALLANTOATE DEIMINASE-RELATED"/>
    <property type="match status" value="1"/>
</dbReference>
<comment type="caution">
    <text evidence="3">The sequence shown here is derived from an EMBL/GenBank/DDBJ whole genome shotgun (WGS) entry which is preliminary data.</text>
</comment>
<dbReference type="RefSeq" id="WP_194137315.1">
    <property type="nucleotide sequence ID" value="NZ_JADFFK010000025.1"/>
</dbReference>
<organism evidence="3 4">
    <name type="scientific">Salipiger mangrovisoli</name>
    <dbReference type="NCBI Taxonomy" id="2865933"/>
    <lineage>
        <taxon>Bacteria</taxon>
        <taxon>Pseudomonadati</taxon>
        <taxon>Pseudomonadota</taxon>
        <taxon>Alphaproteobacteria</taxon>
        <taxon>Rhodobacterales</taxon>
        <taxon>Roseobacteraceae</taxon>
        <taxon>Salipiger</taxon>
    </lineage>
</organism>
<dbReference type="SUPFAM" id="SSF55031">
    <property type="entry name" value="Bacterial exopeptidase dimerisation domain"/>
    <property type="match status" value="1"/>
</dbReference>
<gene>
    <name evidence="3" type="ORF">IQ782_24605</name>
</gene>
<dbReference type="NCBIfam" id="TIGR01879">
    <property type="entry name" value="hydantase"/>
    <property type="match status" value="1"/>
</dbReference>
<reference evidence="3 4" key="1">
    <citation type="journal article" date="2021" name="Int. J. Syst. Evol. Microbiol.">
        <title>Salipiger mangrovisoli sp. nov., isolated from mangrove soil and the proposal for the reclassification of Paraphaeobacter pallidus as Salipiger pallidus comb. nov.</title>
        <authorList>
            <person name="Du J."/>
            <person name="Liu Y."/>
            <person name="Pei T."/>
            <person name="Deng M.R."/>
            <person name="Zhu H."/>
        </authorList>
    </citation>
    <scope>NUCLEOTIDE SEQUENCE [LARGE SCALE GENOMIC DNA]</scope>
    <source>
        <strain evidence="3 4">6D45A</strain>
    </source>
</reference>
<dbReference type="Gene3D" id="3.40.630.10">
    <property type="entry name" value="Zn peptidases"/>
    <property type="match status" value="1"/>
</dbReference>
<comment type="similarity">
    <text evidence="1">Belongs to the peptidase M20 family.</text>
</comment>
<protein>
    <submittedName>
        <fullName evidence="3">Zn-dependent hydrolase</fullName>
    </submittedName>
</protein>
<evidence type="ECO:0000256" key="2">
    <source>
        <dbReference type="ARBA" id="ARBA00022801"/>
    </source>
</evidence>
<dbReference type="Gene3D" id="3.30.70.360">
    <property type="match status" value="1"/>
</dbReference>
<evidence type="ECO:0000256" key="1">
    <source>
        <dbReference type="ARBA" id="ARBA00006153"/>
    </source>
</evidence>
<dbReference type="InterPro" id="IPR010158">
    <property type="entry name" value="Amidase_Cbmase"/>
</dbReference>
<proteinExistence type="inferred from homology"/>
<keyword evidence="2 3" id="KW-0378">Hydrolase</keyword>
<dbReference type="SUPFAM" id="SSF53187">
    <property type="entry name" value="Zn-dependent exopeptidases"/>
    <property type="match status" value="1"/>
</dbReference>
<dbReference type="PANTHER" id="PTHR32494:SF5">
    <property type="entry name" value="ALLANTOATE AMIDOHYDROLASE"/>
    <property type="match status" value="1"/>
</dbReference>
<accession>A0ABR9X959</accession>
<keyword evidence="4" id="KW-1185">Reference proteome</keyword>
<sequence>MTGPVAPTTEPLGMFAARLFDEIRALAPDGAGVSRPAFSEIESQVLDHLAREARAQGLVVEEDAGRNLLFCLPEHADAEAWDLTGSHVDSVPRGGNYDGLAGVIAGLLVLLSAQRGESTLDRPLKCIALRAEESAWFGTCYLGSKMLTGQLTDADLDAPHKGDGRPLRSHLDALDVDAAAVAAGTPLGDMAKVLSFVELHIEQGPQLVNNDLPAAVVSAIRGNFRFRQVQCIGQAGHSGTVPQKDRHDPVLAYAEFISGLEGYCLARLARGDDLVMTSGVVGTDPDQHAIARIPERVSFSLDIRSGSRALLAELQTEVTSRMDRISKARDVRFETGSVVRNEPAELDPGVVCGLEQAMGDVVGQSIVVASGAGHDAAVFAAAGVPTGMIFVRNRNGSHNPAEAMTIADLMVGVDILKAHFARPAQVAMTTNSDNEANMFDELIRTFEAHGKSIHAHAALAKAARRAAAEQPKRAVALHLIASRAESFVECFECMPLTYSEGANAENALRALVAELETALSMGSDAEALAALGAAAQRCCALELAES</sequence>